<dbReference type="InterPro" id="IPR000942">
    <property type="entry name" value="Gemini_AL2"/>
</dbReference>
<keyword evidence="9" id="KW-1090">Inhibition of host innate immune response by virus</keyword>
<evidence type="ECO:0000256" key="15">
    <source>
        <dbReference type="ARBA" id="ARBA00023200"/>
    </source>
</evidence>
<sequence>MPMNSSSSQNLSSQPSIKIKHRLAKKKTIRRRRVDLKCGCSYYLHISCQNHGFSHRGIHYCGSSMEWRVYLDDKQPPIFHDNRPPPTPLSLPARHNKHANTIQPQPSEGVGDSQSFPELPNLDDFTASDWSFLKGI</sequence>
<dbReference type="GO" id="GO:0003677">
    <property type="term" value="F:DNA binding"/>
    <property type="evidence" value="ECO:0007669"/>
    <property type="project" value="UniProtKB-KW"/>
</dbReference>
<dbReference type="EMBL" id="JN618983">
    <property type="protein sequence ID" value="AEY63671.1"/>
    <property type="molecule type" value="Genomic_DNA"/>
</dbReference>
<dbReference type="GO" id="GO:0042025">
    <property type="term" value="C:host cell nucleus"/>
    <property type="evidence" value="ECO:0007669"/>
    <property type="project" value="UniProtKB-SubCell"/>
</dbReference>
<organism evidence="19">
    <name type="scientific">Watermelon chlorotic stunt virus</name>
    <dbReference type="NCBI Taxonomy" id="35341"/>
    <lineage>
        <taxon>Viruses</taxon>
        <taxon>Monodnaviria</taxon>
        <taxon>Shotokuvirae</taxon>
        <taxon>Cressdnaviricota</taxon>
        <taxon>Repensiviricetes</taxon>
        <taxon>Geplafuvirales</taxon>
        <taxon>Geminiviridae</taxon>
        <taxon>Begomovirus</taxon>
        <taxon>Begomovirus citrulli</taxon>
    </lineage>
</organism>
<evidence type="ECO:0000256" key="11">
    <source>
        <dbReference type="ARBA" id="ARBA00022771"/>
    </source>
</evidence>
<evidence type="ECO:0000256" key="9">
    <source>
        <dbReference type="ARBA" id="ARBA00022632"/>
    </source>
</evidence>
<comment type="domain">
    <text evidence="17">The zinc finger and the transactivation region are involved in PTGS suppression.</text>
</comment>
<comment type="similarity">
    <text evidence="3 17">Belongs to the geminiviridae transcriptional activator protein family.</text>
</comment>
<evidence type="ECO:0000256" key="7">
    <source>
        <dbReference type="ARBA" id="ARBA00022562"/>
    </source>
</evidence>
<dbReference type="GO" id="GO:0052170">
    <property type="term" value="P:symbiont-mediated suppression of host innate immune response"/>
    <property type="evidence" value="ECO:0007669"/>
    <property type="project" value="UniProtKB-KW"/>
</dbReference>
<evidence type="ECO:0000256" key="4">
    <source>
        <dbReference type="ARBA" id="ARBA00014388"/>
    </source>
</evidence>
<accession>H2DKQ5</accession>
<dbReference type="EMBL" id="JN618982">
    <property type="protein sequence ID" value="AEY63663.1"/>
    <property type="molecule type" value="Genomic_DNA"/>
</dbReference>
<evidence type="ECO:0000256" key="8">
    <source>
        <dbReference type="ARBA" id="ARBA00022581"/>
    </source>
</evidence>
<evidence type="ECO:0000313" key="20">
    <source>
        <dbReference type="EMBL" id="AEY63671.1"/>
    </source>
</evidence>
<keyword evidence="6" id="KW-0597">Phosphoprotein</keyword>
<gene>
    <name evidence="19" type="primary">AC2</name>
</gene>
<feature type="compositionally biased region" description="Polar residues" evidence="18">
    <location>
        <begin position="99"/>
        <end position="116"/>
    </location>
</feature>
<evidence type="ECO:0000256" key="14">
    <source>
        <dbReference type="ARBA" id="ARBA00023159"/>
    </source>
</evidence>
<evidence type="ECO:0000256" key="17">
    <source>
        <dbReference type="RuleBase" id="RU363028"/>
    </source>
</evidence>
<evidence type="ECO:0000256" key="1">
    <source>
        <dbReference type="ARBA" id="ARBA00004147"/>
    </source>
</evidence>
<comment type="subcellular location">
    <subcellularLocation>
        <location evidence="2 17">Host cytoplasm</location>
    </subcellularLocation>
    <subcellularLocation>
        <location evidence="1 17">Host nucleus</location>
    </subcellularLocation>
</comment>
<evidence type="ECO:0000256" key="18">
    <source>
        <dbReference type="SAM" id="MobiDB-lite"/>
    </source>
</evidence>
<keyword evidence="5 17" id="KW-0941">Suppressor of RNA silencing</keyword>
<dbReference type="Pfam" id="PF01440">
    <property type="entry name" value="Gemini_AL2"/>
    <property type="match status" value="1"/>
</dbReference>
<comment type="function">
    <text evidence="17">Strong activator of the late viral genes promoters. Acts as a suppressor of RNA-mediated gene silencing, also known as post-transcriptional gene silencing (PTGS), a mechanism of plant viral defense that limits the accumulation of viral RNAs. Also suppresses the host basal defense by interacting with and inhibiting SNF1 kinase, a key regulator of cell metabolism implicated in innate antiviral defense. Determines pathogenicity.</text>
</comment>
<keyword evidence="13 17" id="KW-0238">DNA-binding</keyword>
<evidence type="ECO:0000256" key="12">
    <source>
        <dbReference type="ARBA" id="ARBA00022833"/>
    </source>
</evidence>
<evidence type="ECO:0000256" key="16">
    <source>
        <dbReference type="ARBA" id="ARBA00023280"/>
    </source>
</evidence>
<evidence type="ECO:0000256" key="10">
    <source>
        <dbReference type="ARBA" id="ARBA00022723"/>
    </source>
</evidence>
<dbReference type="PRINTS" id="PR00230">
    <property type="entry name" value="GEMCOATAL2"/>
</dbReference>
<evidence type="ECO:0000256" key="6">
    <source>
        <dbReference type="ARBA" id="ARBA00022553"/>
    </source>
</evidence>
<evidence type="ECO:0000256" key="3">
    <source>
        <dbReference type="ARBA" id="ARBA00007672"/>
    </source>
</evidence>
<dbReference type="GO" id="GO:0030430">
    <property type="term" value="C:host cell cytoplasm"/>
    <property type="evidence" value="ECO:0007669"/>
    <property type="project" value="UniProtKB-SubCell"/>
</dbReference>
<keyword evidence="14 17" id="KW-0010">Activator</keyword>
<reference evidence="19" key="1">
    <citation type="journal article" date="2012" name="Viruses">
        <title>Complete nucleotide sequence of watermelon chlorotic stunt virus originating from oman.</title>
        <authorList>
            <person name="Khan A.J."/>
            <person name="Akhtar S."/>
            <person name="Briddon R.W."/>
            <person name="Ammara U."/>
            <person name="Al-Matrooshi A.M."/>
            <person name="Mansoor S."/>
        </authorList>
    </citation>
    <scope>NUCLEOTIDE SEQUENCE</scope>
    <source>
        <strain evidence="19">Als-2</strain>
        <strain evidence="20">Als-3</strain>
    </source>
</reference>
<dbReference type="GO" id="GO:0008270">
    <property type="term" value="F:zinc ion binding"/>
    <property type="evidence" value="ECO:0007669"/>
    <property type="project" value="UniProtKB-KW"/>
</dbReference>
<keyword evidence="7 17" id="KW-1048">Host nucleus</keyword>
<evidence type="ECO:0000256" key="2">
    <source>
        <dbReference type="ARBA" id="ARBA00004192"/>
    </source>
</evidence>
<keyword evidence="10 17" id="KW-0479">Metal-binding</keyword>
<dbReference type="GO" id="GO:0005198">
    <property type="term" value="F:structural molecule activity"/>
    <property type="evidence" value="ECO:0007669"/>
    <property type="project" value="InterPro"/>
</dbReference>
<keyword evidence="11 17" id="KW-0863">Zinc-finger</keyword>
<name>H2DKQ5_9GEMI</name>
<feature type="region of interest" description="Disordered" evidence="18">
    <location>
        <begin position="78"/>
        <end position="128"/>
    </location>
</feature>
<keyword evidence="15 17" id="KW-1035">Host cytoplasm</keyword>
<comment type="subunit">
    <text evidence="17">Monomer. Homodimer. Homooligomer. Self-interaction correlates with nuclear localization and efficient activation of transcription.</text>
</comment>
<keyword evidence="8 17" id="KW-0945">Host-virus interaction</keyword>
<keyword evidence="16" id="KW-0899">Viral immunoevasion</keyword>
<evidence type="ECO:0000313" key="19">
    <source>
        <dbReference type="EMBL" id="AEY63663.1"/>
    </source>
</evidence>
<evidence type="ECO:0000256" key="13">
    <source>
        <dbReference type="ARBA" id="ARBA00023125"/>
    </source>
</evidence>
<protein>
    <recommendedName>
        <fullName evidence="4 17">Transcriptional activator protein</fullName>
        <shortName evidence="17">TrAP</shortName>
    </recommendedName>
</protein>
<proteinExistence type="inferred from homology"/>
<dbReference type="GO" id="GO:0019028">
    <property type="term" value="C:viral capsid"/>
    <property type="evidence" value="ECO:0007669"/>
    <property type="project" value="InterPro"/>
</dbReference>
<keyword evidence="12 17" id="KW-0862">Zinc</keyword>
<evidence type="ECO:0000256" key="5">
    <source>
        <dbReference type="ARBA" id="ARBA00022463"/>
    </source>
</evidence>